<evidence type="ECO:0000313" key="1">
    <source>
        <dbReference type="EMBL" id="JAD41982.1"/>
    </source>
</evidence>
<reference evidence="1" key="1">
    <citation type="submission" date="2014-09" db="EMBL/GenBank/DDBJ databases">
        <authorList>
            <person name="Magalhaes I.L.F."/>
            <person name="Oliveira U."/>
            <person name="Santos F.R."/>
            <person name="Vidigal T.H.D.A."/>
            <person name="Brescovit A.D."/>
            <person name="Santos A.J."/>
        </authorList>
    </citation>
    <scope>NUCLEOTIDE SEQUENCE</scope>
    <source>
        <tissue evidence="1">Shoot tissue taken approximately 20 cm above the soil surface</tissue>
    </source>
</reference>
<dbReference type="EMBL" id="GBRH01255913">
    <property type="protein sequence ID" value="JAD41982.1"/>
    <property type="molecule type" value="Transcribed_RNA"/>
</dbReference>
<dbReference type="AlphaFoldDB" id="A0A0A9A4L7"/>
<proteinExistence type="predicted"/>
<protein>
    <submittedName>
        <fullName evidence="1">Uncharacterized protein</fullName>
    </submittedName>
</protein>
<sequence>MLILFNRDLGDTCEHLQDQVTFNCLVYL</sequence>
<organism evidence="1">
    <name type="scientific">Arundo donax</name>
    <name type="common">Giant reed</name>
    <name type="synonym">Donax arundinaceus</name>
    <dbReference type="NCBI Taxonomy" id="35708"/>
    <lineage>
        <taxon>Eukaryota</taxon>
        <taxon>Viridiplantae</taxon>
        <taxon>Streptophyta</taxon>
        <taxon>Embryophyta</taxon>
        <taxon>Tracheophyta</taxon>
        <taxon>Spermatophyta</taxon>
        <taxon>Magnoliopsida</taxon>
        <taxon>Liliopsida</taxon>
        <taxon>Poales</taxon>
        <taxon>Poaceae</taxon>
        <taxon>PACMAD clade</taxon>
        <taxon>Arundinoideae</taxon>
        <taxon>Arundineae</taxon>
        <taxon>Arundo</taxon>
    </lineage>
</organism>
<name>A0A0A9A4L7_ARUDO</name>
<accession>A0A0A9A4L7</accession>
<reference evidence="1" key="2">
    <citation type="journal article" date="2015" name="Data Brief">
        <title>Shoot transcriptome of the giant reed, Arundo donax.</title>
        <authorList>
            <person name="Barrero R.A."/>
            <person name="Guerrero F.D."/>
            <person name="Moolhuijzen P."/>
            <person name="Goolsby J.A."/>
            <person name="Tidwell J."/>
            <person name="Bellgard S.E."/>
            <person name="Bellgard M.I."/>
        </authorList>
    </citation>
    <scope>NUCLEOTIDE SEQUENCE</scope>
    <source>
        <tissue evidence="1">Shoot tissue taken approximately 20 cm above the soil surface</tissue>
    </source>
</reference>